<keyword evidence="3" id="KW-1133">Transmembrane helix</keyword>
<dbReference type="EMBL" id="LGRX02002996">
    <property type="protein sequence ID" value="KAK3283172.1"/>
    <property type="molecule type" value="Genomic_DNA"/>
</dbReference>
<feature type="region of interest" description="Disordered" evidence="2">
    <location>
        <begin position="223"/>
        <end position="287"/>
    </location>
</feature>
<keyword evidence="1" id="KW-0175">Coiled coil</keyword>
<keyword evidence="3" id="KW-0812">Transmembrane</keyword>
<feature type="region of interest" description="Disordered" evidence="2">
    <location>
        <begin position="113"/>
        <end position="154"/>
    </location>
</feature>
<evidence type="ECO:0000256" key="3">
    <source>
        <dbReference type="SAM" id="Phobius"/>
    </source>
</evidence>
<gene>
    <name evidence="4" type="ORF">CYMTET_9120</name>
</gene>
<name>A0AAE0LFF2_9CHLO</name>
<protein>
    <submittedName>
        <fullName evidence="4">Uncharacterized protein</fullName>
    </submittedName>
</protein>
<reference evidence="4 5" key="1">
    <citation type="journal article" date="2015" name="Genome Biol. Evol.">
        <title>Comparative Genomics of a Bacterivorous Green Alga Reveals Evolutionary Causalities and Consequences of Phago-Mixotrophic Mode of Nutrition.</title>
        <authorList>
            <person name="Burns J.A."/>
            <person name="Paasch A."/>
            <person name="Narechania A."/>
            <person name="Kim E."/>
        </authorList>
    </citation>
    <scope>NUCLEOTIDE SEQUENCE [LARGE SCALE GENOMIC DNA]</scope>
    <source>
        <strain evidence="4 5">PLY_AMNH</strain>
    </source>
</reference>
<evidence type="ECO:0000313" key="4">
    <source>
        <dbReference type="EMBL" id="KAK3283172.1"/>
    </source>
</evidence>
<evidence type="ECO:0000256" key="2">
    <source>
        <dbReference type="SAM" id="MobiDB-lite"/>
    </source>
</evidence>
<evidence type="ECO:0000313" key="5">
    <source>
        <dbReference type="Proteomes" id="UP001190700"/>
    </source>
</evidence>
<feature type="coiled-coil region" evidence="1">
    <location>
        <begin position="13"/>
        <end position="47"/>
    </location>
</feature>
<sequence>MNETLQAGRAQLVDAENAQKAQLVSKAERAEMEKEFAQAATEGLRLQLTVCQNQQKQYQTLLAMFDRSYSLTDQDRARVAMVSSMGARAGVIPAPGHLGAAGPVTLGAAPSQLETAPTARAQERPTSSSCFVPRSPSYSPSSPTEPYSPDGDTVMTTFQANLTQMAQQSLRSTGAHPEDQPTFAPSAQAPLAGSLADAVLEAPLDTLGDPPLDDYLTSWRERQMEQQRERRVYTPTPSPPSSDQDEDVSRSAQRRRLSRERHATSSPDARRGRAHRRSESRSRREHQSYFAQPPYMACQLAGGRAATLVVSAMVAAFCPWPRRDALVPGWVLLELCKWLMQELVTYMHDMVNGGFVRAMARVTWARAAHWDAQHHVTWMGVVFVVLLQHQETLAWRHRVAQAVYVALVLGWVVFVAAGGKLRWMHGGWRMVLCMLAANPPARPVNASRILKLFVLLFGALLMTMMAARAARVGCHGDLMVPFPPPDAVGSSWEAQQSSRQWGPGWVCAVSEQEVLPYTVLDELQPGGKTTVTKDEAAWLDTELNATFGGHPDFTDQS</sequence>
<dbReference type="Proteomes" id="UP001190700">
    <property type="component" value="Unassembled WGS sequence"/>
</dbReference>
<feature type="compositionally biased region" description="Basic and acidic residues" evidence="2">
    <location>
        <begin position="223"/>
        <end position="232"/>
    </location>
</feature>
<feature type="region of interest" description="Disordered" evidence="2">
    <location>
        <begin position="166"/>
        <end position="187"/>
    </location>
</feature>
<proteinExistence type="predicted"/>
<organism evidence="4 5">
    <name type="scientific">Cymbomonas tetramitiformis</name>
    <dbReference type="NCBI Taxonomy" id="36881"/>
    <lineage>
        <taxon>Eukaryota</taxon>
        <taxon>Viridiplantae</taxon>
        <taxon>Chlorophyta</taxon>
        <taxon>Pyramimonadophyceae</taxon>
        <taxon>Pyramimonadales</taxon>
        <taxon>Pyramimonadaceae</taxon>
        <taxon>Cymbomonas</taxon>
    </lineage>
</organism>
<keyword evidence="5" id="KW-1185">Reference proteome</keyword>
<feature type="compositionally biased region" description="Low complexity" evidence="2">
    <location>
        <begin position="133"/>
        <end position="149"/>
    </location>
</feature>
<feature type="transmembrane region" description="Helical" evidence="3">
    <location>
        <begin position="402"/>
        <end position="421"/>
    </location>
</feature>
<keyword evidence="3" id="KW-0472">Membrane</keyword>
<comment type="caution">
    <text evidence="4">The sequence shown here is derived from an EMBL/GenBank/DDBJ whole genome shotgun (WGS) entry which is preliminary data.</text>
</comment>
<evidence type="ECO:0000256" key="1">
    <source>
        <dbReference type="SAM" id="Coils"/>
    </source>
</evidence>
<feature type="transmembrane region" description="Helical" evidence="3">
    <location>
        <begin position="452"/>
        <end position="470"/>
    </location>
</feature>
<accession>A0AAE0LFF2</accession>
<feature type="compositionally biased region" description="Basic and acidic residues" evidence="2">
    <location>
        <begin position="260"/>
        <end position="287"/>
    </location>
</feature>
<dbReference type="AlphaFoldDB" id="A0AAE0LFF2"/>